<gene>
    <name evidence="9" type="primary">pncA</name>
    <name evidence="9" type="ORF">GCM10011383_24010</name>
</gene>
<comment type="caution">
    <text evidence="9">The sequence shown here is derived from an EMBL/GenBank/DDBJ whole genome shotgun (WGS) entry which is preliminary data.</text>
</comment>
<keyword evidence="10" id="KW-1185">Reference proteome</keyword>
<evidence type="ECO:0000256" key="7">
    <source>
        <dbReference type="ARBA" id="ARBA00043224"/>
    </source>
</evidence>
<dbReference type="Gene3D" id="3.40.50.850">
    <property type="entry name" value="Isochorismatase-like"/>
    <property type="match status" value="1"/>
</dbReference>
<evidence type="ECO:0000313" key="10">
    <source>
        <dbReference type="Proteomes" id="UP000632273"/>
    </source>
</evidence>
<dbReference type="Pfam" id="PF00857">
    <property type="entry name" value="Isochorismatase"/>
    <property type="match status" value="1"/>
</dbReference>
<dbReference type="EC" id="3.5.1.19" evidence="6"/>
<keyword evidence="4" id="KW-0378">Hydrolase</keyword>
<name>A0ABQ1U6Z1_9BACT</name>
<comment type="similarity">
    <text evidence="1">Belongs to the isochorismatase family.</text>
</comment>
<dbReference type="InterPro" id="IPR052347">
    <property type="entry name" value="Isochorismatase_Nicotinamidase"/>
</dbReference>
<feature type="domain" description="Isochorismatase-like" evidence="8">
    <location>
        <begin position="3"/>
        <end position="197"/>
    </location>
</feature>
<dbReference type="RefSeq" id="WP_188814250.1">
    <property type="nucleotide sequence ID" value="NZ_BMHT01000004.1"/>
</dbReference>
<dbReference type="InterPro" id="IPR000868">
    <property type="entry name" value="Isochorismatase-like_dom"/>
</dbReference>
<evidence type="ECO:0000256" key="4">
    <source>
        <dbReference type="ARBA" id="ARBA00022801"/>
    </source>
</evidence>
<dbReference type="Proteomes" id="UP000632273">
    <property type="component" value="Unassembled WGS sequence"/>
</dbReference>
<accession>A0ABQ1U6Z1</accession>
<dbReference type="CDD" id="cd01011">
    <property type="entry name" value="nicotinamidase"/>
    <property type="match status" value="1"/>
</dbReference>
<dbReference type="PANTHER" id="PTHR11080:SF2">
    <property type="entry name" value="LD05707P"/>
    <property type="match status" value="1"/>
</dbReference>
<organism evidence="9 10">
    <name type="scientific">Hymenobacter cavernae</name>
    <dbReference type="NCBI Taxonomy" id="2044852"/>
    <lineage>
        <taxon>Bacteria</taxon>
        <taxon>Pseudomonadati</taxon>
        <taxon>Bacteroidota</taxon>
        <taxon>Cytophagia</taxon>
        <taxon>Cytophagales</taxon>
        <taxon>Hymenobacteraceae</taxon>
        <taxon>Hymenobacter</taxon>
    </lineage>
</organism>
<dbReference type="PANTHER" id="PTHR11080">
    <property type="entry name" value="PYRAZINAMIDASE/NICOTINAMIDASE"/>
    <property type="match status" value="1"/>
</dbReference>
<keyword evidence="2" id="KW-0662">Pyridine nucleotide biosynthesis</keyword>
<evidence type="ECO:0000256" key="2">
    <source>
        <dbReference type="ARBA" id="ARBA00022642"/>
    </source>
</evidence>
<evidence type="ECO:0000256" key="3">
    <source>
        <dbReference type="ARBA" id="ARBA00022723"/>
    </source>
</evidence>
<dbReference type="EMBL" id="BMHT01000004">
    <property type="protein sequence ID" value="GGF11965.1"/>
    <property type="molecule type" value="Genomic_DNA"/>
</dbReference>
<dbReference type="InterPro" id="IPR036380">
    <property type="entry name" value="Isochorismatase-like_sf"/>
</dbReference>
<proteinExistence type="inferred from homology"/>
<comment type="pathway">
    <text evidence="5">Cofactor biosynthesis; nicotinate biosynthesis; nicotinate from nicotinamide: step 1/1.</text>
</comment>
<protein>
    <recommendedName>
        <fullName evidence="6">nicotinamidase</fullName>
        <ecNumber evidence="6">3.5.1.19</ecNumber>
    </recommendedName>
    <alternativeName>
        <fullName evidence="7">Nicotinamide deamidase</fullName>
    </alternativeName>
</protein>
<evidence type="ECO:0000259" key="8">
    <source>
        <dbReference type="Pfam" id="PF00857"/>
    </source>
</evidence>
<reference evidence="10" key="1">
    <citation type="journal article" date="2019" name="Int. J. Syst. Evol. Microbiol.">
        <title>The Global Catalogue of Microorganisms (GCM) 10K type strain sequencing project: providing services to taxonomists for standard genome sequencing and annotation.</title>
        <authorList>
            <consortium name="The Broad Institute Genomics Platform"/>
            <consortium name="The Broad Institute Genome Sequencing Center for Infectious Disease"/>
            <person name="Wu L."/>
            <person name="Ma J."/>
        </authorList>
    </citation>
    <scope>NUCLEOTIDE SEQUENCE [LARGE SCALE GENOMIC DNA]</scope>
    <source>
        <strain evidence="10">CGMCC 1.15197</strain>
    </source>
</reference>
<evidence type="ECO:0000256" key="1">
    <source>
        <dbReference type="ARBA" id="ARBA00006336"/>
    </source>
</evidence>
<evidence type="ECO:0000313" key="9">
    <source>
        <dbReference type="EMBL" id="GGF11965.1"/>
    </source>
</evidence>
<sequence>MKALLLIDVQNDFVPGGALAVPEGNQIIPLLNQLQPSFDLVVATQDWHPRAHKSFASSHLGQQVFNTIELHGLEQVLWPDHCVQGTPGAELHPDLDTSRVEAIFRKGTNPEIDSYSGFYDNGHQKSTGLGDYLRGKGATQVYVAGLAGDYCVYFSAKDAVQAGFETFLIEDASRPISPEGFQQAKQELQRLGGHVVQSSALMGT</sequence>
<evidence type="ECO:0000256" key="6">
    <source>
        <dbReference type="ARBA" id="ARBA00039017"/>
    </source>
</evidence>
<dbReference type="NCBIfam" id="NF008623">
    <property type="entry name" value="PRK11609.1"/>
    <property type="match status" value="1"/>
</dbReference>
<evidence type="ECO:0000256" key="5">
    <source>
        <dbReference type="ARBA" id="ARBA00037900"/>
    </source>
</evidence>
<keyword evidence="3" id="KW-0479">Metal-binding</keyword>
<dbReference type="SUPFAM" id="SSF52499">
    <property type="entry name" value="Isochorismatase-like hydrolases"/>
    <property type="match status" value="1"/>
</dbReference>